<evidence type="ECO:0000313" key="2">
    <source>
        <dbReference type="Proteomes" id="UP001215280"/>
    </source>
</evidence>
<accession>A0AAD7HQC1</accession>
<reference evidence="1" key="1">
    <citation type="submission" date="2023-03" db="EMBL/GenBank/DDBJ databases">
        <title>Massive genome expansion in bonnet fungi (Mycena s.s.) driven by repeated elements and novel gene families across ecological guilds.</title>
        <authorList>
            <consortium name="Lawrence Berkeley National Laboratory"/>
            <person name="Harder C.B."/>
            <person name="Miyauchi S."/>
            <person name="Viragh M."/>
            <person name="Kuo A."/>
            <person name="Thoen E."/>
            <person name="Andreopoulos B."/>
            <person name="Lu D."/>
            <person name="Skrede I."/>
            <person name="Drula E."/>
            <person name="Henrissat B."/>
            <person name="Morin E."/>
            <person name="Kohler A."/>
            <person name="Barry K."/>
            <person name="LaButti K."/>
            <person name="Morin E."/>
            <person name="Salamov A."/>
            <person name="Lipzen A."/>
            <person name="Mereny Z."/>
            <person name="Hegedus B."/>
            <person name="Baldrian P."/>
            <person name="Stursova M."/>
            <person name="Weitz H."/>
            <person name="Taylor A."/>
            <person name="Grigoriev I.V."/>
            <person name="Nagy L.G."/>
            <person name="Martin F."/>
            <person name="Kauserud H."/>
        </authorList>
    </citation>
    <scope>NUCLEOTIDE SEQUENCE</scope>
    <source>
        <strain evidence="1">CBHHK188m</strain>
    </source>
</reference>
<feature type="non-terminal residue" evidence="1">
    <location>
        <position position="1"/>
    </location>
</feature>
<proteinExistence type="predicted"/>
<evidence type="ECO:0008006" key="3">
    <source>
        <dbReference type="Google" id="ProtNLM"/>
    </source>
</evidence>
<name>A0AAD7HQC1_9AGAR</name>
<comment type="caution">
    <text evidence="1">The sequence shown here is derived from an EMBL/GenBank/DDBJ whole genome shotgun (WGS) entry which is preliminary data.</text>
</comment>
<gene>
    <name evidence="1" type="ORF">DFH07DRAFT_701319</name>
</gene>
<dbReference type="Proteomes" id="UP001215280">
    <property type="component" value="Unassembled WGS sequence"/>
</dbReference>
<keyword evidence="2" id="KW-1185">Reference proteome</keyword>
<feature type="non-terminal residue" evidence="1">
    <location>
        <position position="72"/>
    </location>
</feature>
<sequence>SSHDKLHIRSVVDFAQSELSRYDTEISRLRSALETPEADRDILHAYCDVCRGALPPIQSLPAEILLDIFALC</sequence>
<evidence type="ECO:0000313" key="1">
    <source>
        <dbReference type="EMBL" id="KAJ7724978.1"/>
    </source>
</evidence>
<protein>
    <recommendedName>
        <fullName evidence="3">F-box domain-containing protein</fullName>
    </recommendedName>
</protein>
<dbReference type="EMBL" id="JARJLG010000232">
    <property type="protein sequence ID" value="KAJ7724978.1"/>
    <property type="molecule type" value="Genomic_DNA"/>
</dbReference>
<organism evidence="1 2">
    <name type="scientific">Mycena maculata</name>
    <dbReference type="NCBI Taxonomy" id="230809"/>
    <lineage>
        <taxon>Eukaryota</taxon>
        <taxon>Fungi</taxon>
        <taxon>Dikarya</taxon>
        <taxon>Basidiomycota</taxon>
        <taxon>Agaricomycotina</taxon>
        <taxon>Agaricomycetes</taxon>
        <taxon>Agaricomycetidae</taxon>
        <taxon>Agaricales</taxon>
        <taxon>Marasmiineae</taxon>
        <taxon>Mycenaceae</taxon>
        <taxon>Mycena</taxon>
    </lineage>
</organism>
<dbReference type="AlphaFoldDB" id="A0AAD7HQC1"/>